<evidence type="ECO:0000313" key="8">
    <source>
        <dbReference type="Proteomes" id="UP000043764"/>
    </source>
</evidence>
<dbReference type="Gene3D" id="3.30.1330.60">
    <property type="entry name" value="OmpA-like domain"/>
    <property type="match status" value="1"/>
</dbReference>
<comment type="subcellular location">
    <subcellularLocation>
        <location evidence="1">Cell outer membrane</location>
    </subcellularLocation>
</comment>
<dbReference type="GO" id="GO:0009279">
    <property type="term" value="C:cell outer membrane"/>
    <property type="evidence" value="ECO:0007669"/>
    <property type="project" value="UniProtKB-SubCell"/>
</dbReference>
<dbReference type="Pfam" id="PF00691">
    <property type="entry name" value="OmpA"/>
    <property type="match status" value="1"/>
</dbReference>
<gene>
    <name evidence="7" type="primary">yiaD_4</name>
    <name evidence="7" type="ORF">NIT7321_03870</name>
</gene>
<organism evidence="7 8">
    <name type="scientific">Phaeobacter italicus</name>
    <dbReference type="NCBI Taxonomy" id="481446"/>
    <lineage>
        <taxon>Bacteria</taxon>
        <taxon>Pseudomonadati</taxon>
        <taxon>Pseudomonadota</taxon>
        <taxon>Alphaproteobacteria</taxon>
        <taxon>Rhodobacterales</taxon>
        <taxon>Roseobacteraceae</taxon>
        <taxon>Phaeobacter</taxon>
    </lineage>
</organism>
<dbReference type="InterPro" id="IPR006665">
    <property type="entry name" value="OmpA-like"/>
</dbReference>
<evidence type="ECO:0000313" key="7">
    <source>
        <dbReference type="EMBL" id="CRL12986.1"/>
    </source>
</evidence>
<evidence type="ECO:0000256" key="4">
    <source>
        <dbReference type="PROSITE-ProRule" id="PRU00473"/>
    </source>
</evidence>
<evidence type="ECO:0000259" key="6">
    <source>
        <dbReference type="PROSITE" id="PS51123"/>
    </source>
</evidence>
<feature type="signal peptide" evidence="5">
    <location>
        <begin position="1"/>
        <end position="31"/>
    </location>
</feature>
<dbReference type="PRINTS" id="PR01021">
    <property type="entry name" value="OMPADOMAIN"/>
</dbReference>
<evidence type="ECO:0000256" key="3">
    <source>
        <dbReference type="ARBA" id="ARBA00023237"/>
    </source>
</evidence>
<dbReference type="SUPFAM" id="SSF103088">
    <property type="entry name" value="OmpA-like"/>
    <property type="match status" value="1"/>
</dbReference>
<proteinExistence type="predicted"/>
<accession>A0A0H5D7C4</accession>
<feature type="domain" description="OmpA-like" evidence="6">
    <location>
        <begin position="214"/>
        <end position="331"/>
    </location>
</feature>
<reference evidence="8" key="1">
    <citation type="submission" date="2015-05" db="EMBL/GenBank/DDBJ databases">
        <authorList>
            <person name="Rodrigo-Torres Lidia"/>
            <person name="Arahal R.David."/>
        </authorList>
    </citation>
    <scope>NUCLEOTIDE SEQUENCE [LARGE SCALE GENOMIC DNA]</scope>
    <source>
        <strain evidence="8">CECT 7321</strain>
    </source>
</reference>
<dbReference type="CDD" id="cd07185">
    <property type="entry name" value="OmpA_C-like"/>
    <property type="match status" value="1"/>
</dbReference>
<name>A0A0H5D7C4_9RHOB</name>
<dbReference type="AlphaFoldDB" id="A0A0H5D7C4"/>
<dbReference type="RefSeq" id="WP_110884726.1">
    <property type="nucleotide sequence ID" value="NZ_CVRL01000046.1"/>
</dbReference>
<evidence type="ECO:0000256" key="5">
    <source>
        <dbReference type="SAM" id="SignalP"/>
    </source>
</evidence>
<keyword evidence="7" id="KW-0449">Lipoprotein</keyword>
<evidence type="ECO:0000256" key="2">
    <source>
        <dbReference type="ARBA" id="ARBA00023136"/>
    </source>
</evidence>
<dbReference type="PANTHER" id="PTHR30329">
    <property type="entry name" value="STATOR ELEMENT OF FLAGELLAR MOTOR COMPLEX"/>
    <property type="match status" value="1"/>
</dbReference>
<dbReference type="PANTHER" id="PTHR30329:SF21">
    <property type="entry name" value="LIPOPROTEIN YIAD-RELATED"/>
    <property type="match status" value="1"/>
</dbReference>
<dbReference type="PROSITE" id="PS51123">
    <property type="entry name" value="OMPA_2"/>
    <property type="match status" value="1"/>
</dbReference>
<dbReference type="InterPro" id="IPR050330">
    <property type="entry name" value="Bact_OuterMem_StrucFunc"/>
</dbReference>
<keyword evidence="3" id="KW-0998">Cell outer membrane</keyword>
<dbReference type="InterPro" id="IPR036737">
    <property type="entry name" value="OmpA-like_sf"/>
</dbReference>
<dbReference type="EMBL" id="CVRL01000046">
    <property type="protein sequence ID" value="CRL12986.1"/>
    <property type="molecule type" value="Genomic_DNA"/>
</dbReference>
<protein>
    <submittedName>
        <fullName evidence="7">Inner membrane lipoprotein YiaD</fullName>
    </submittedName>
</protein>
<feature type="chain" id="PRO_5005218187" evidence="5">
    <location>
        <begin position="32"/>
        <end position="331"/>
    </location>
</feature>
<sequence>MTPLSSFRQWRLFGTMAWLAAFSLAGIPAHAQGVELPVGARQLAERPTALGTYAVPLGPVNGSTGGHLGIGVPTREVEGRILRRSWRLSGDATVLQVLAPLRAQLVEAGFEPLYQCPAQTCGGFDFRFAIEVIPAPDMAVDISNYSFLSAEHPDGRIVTLLVSRSGNATYVQVIEVTPTTAATGTGVVIAPDDTAEGPPPQPALIGEADLITRLTQSGHAVLADLEFETGAVELGAKPYDSLVALSSFLQDNTDFDILLVGHTDTVGSLDQNIAISERRADAVRRRLLEDSTVDRARIAVAGAGYMAPLTSNQTPAGREANRRVEVVLIPR</sequence>
<keyword evidence="2 4" id="KW-0472">Membrane</keyword>
<keyword evidence="8" id="KW-1185">Reference proteome</keyword>
<dbReference type="InterPro" id="IPR006664">
    <property type="entry name" value="OMP_bac"/>
</dbReference>
<evidence type="ECO:0000256" key="1">
    <source>
        <dbReference type="ARBA" id="ARBA00004442"/>
    </source>
</evidence>
<dbReference type="Proteomes" id="UP000043764">
    <property type="component" value="Unassembled WGS sequence"/>
</dbReference>
<dbReference type="STRING" id="481446.NIT7645_02214"/>
<keyword evidence="5" id="KW-0732">Signal</keyword>